<dbReference type="GO" id="GO:0004030">
    <property type="term" value="F:aldehyde dehydrogenase [NAD(P)+] activity"/>
    <property type="evidence" value="ECO:0007669"/>
    <property type="project" value="UniProtKB-ARBA"/>
</dbReference>
<dbReference type="InterPro" id="IPR016162">
    <property type="entry name" value="Ald_DH_N"/>
</dbReference>
<evidence type="ECO:0000256" key="2">
    <source>
        <dbReference type="ARBA" id="ARBA00023002"/>
    </source>
</evidence>
<gene>
    <name evidence="7" type="ordered locus">RBRH_00356</name>
</gene>
<dbReference type="SUPFAM" id="SSF53720">
    <property type="entry name" value="ALDH-like"/>
    <property type="match status" value="1"/>
</dbReference>
<dbReference type="InterPro" id="IPR011985">
    <property type="entry name" value="DH_HpaE"/>
</dbReference>
<evidence type="ECO:0000256" key="4">
    <source>
        <dbReference type="PROSITE-ProRule" id="PRU10007"/>
    </source>
</evidence>
<evidence type="ECO:0000313" key="8">
    <source>
        <dbReference type="Proteomes" id="UP000007437"/>
    </source>
</evidence>
<name>E5AL86_MYCRK</name>
<dbReference type="InterPro" id="IPR029510">
    <property type="entry name" value="Ald_DH_CS_GLU"/>
</dbReference>
<dbReference type="InterPro" id="IPR016163">
    <property type="entry name" value="Ald_DH_C"/>
</dbReference>
<dbReference type="InterPro" id="IPR015590">
    <property type="entry name" value="Aldehyde_DH_dom"/>
</dbReference>
<dbReference type="NCBIfam" id="TIGR02299">
    <property type="entry name" value="HpaE"/>
    <property type="match status" value="1"/>
</dbReference>
<dbReference type="eggNOG" id="COG1012">
    <property type="taxonomic scope" value="Bacteria"/>
</dbReference>
<feature type="active site" evidence="4">
    <location>
        <position position="258"/>
    </location>
</feature>
<sequence length="502" mass="54416">MRRRMVAAAALQGGQMTIKHWIGGKQVESAQTFVTSNPATGEPIDVVCGGGEREVALAVAAAKAAFPKWANTPAKERARLMRRLGELIEQNVPQLAQLETCDTGLPIAQTRKQLIPRASENFNFFAEVCVQMNGRTYPVDDQMLNYTLYQPVGVCALISPWNVPFMTATWKSAPCLALGNTAVLKMSELSPLTADQLGLLAREAGIPAGVFNVVQGYGASAGDALVRHPDVRAVSFTGGTATGKQIIERAGLKKFSMELGGKSPVLIFDDADLDRALDAALFTIFSINGERCTAGSRIFVQRTVYNDFVHKFAQRANNLIVGDPMDEQTHLGAMISQAHWEKVTGYIRLGEQEGATVLAGGADKPQGLPAHLRNGNFVRPTVLAHVENRMRIAQEEIFGPVACLIPFDNEDDGLAMANDVKYGLASYIWTQDVGKVHRLARGIEAGMVFVNSQNVRDLRQPFGGTKESGTGREGGDYSFEVFAEVKNVCISMGSHHIPKWGV</sequence>
<dbReference type="PROSITE" id="PS00687">
    <property type="entry name" value="ALDEHYDE_DEHYDR_GLU"/>
    <property type="match status" value="1"/>
</dbReference>
<comment type="similarity">
    <text evidence="1 5">Belongs to the aldehyde dehydrogenase family.</text>
</comment>
<dbReference type="GO" id="GO:0018480">
    <property type="term" value="F:5-carboxymethyl-2-hydroxymuconic-semialdehyde dehydrogenase activity"/>
    <property type="evidence" value="ECO:0007669"/>
    <property type="project" value="UniProtKB-EC"/>
</dbReference>
<evidence type="ECO:0000256" key="1">
    <source>
        <dbReference type="ARBA" id="ARBA00009986"/>
    </source>
</evidence>
<dbReference type="Gene3D" id="3.40.605.10">
    <property type="entry name" value="Aldehyde Dehydrogenase, Chain A, domain 1"/>
    <property type="match status" value="1"/>
</dbReference>
<dbReference type="HOGENOM" id="CLU_005391_0_2_4"/>
<dbReference type="InterPro" id="IPR016161">
    <property type="entry name" value="Ald_DH/histidinol_DH"/>
</dbReference>
<dbReference type="EC" id="1.2.1.60" evidence="7"/>
<keyword evidence="2 5" id="KW-0560">Oxidoreductase</keyword>
<feature type="domain" description="Aldehyde dehydrogenase" evidence="6">
    <location>
        <begin position="30"/>
        <end position="488"/>
    </location>
</feature>
<dbReference type="CDD" id="cd07093">
    <property type="entry name" value="ALDH_F8_HMSADH"/>
    <property type="match status" value="1"/>
</dbReference>
<accession>E5AL86</accession>
<dbReference type="STRING" id="882378.RBRH_00356"/>
<evidence type="ECO:0000313" key="7">
    <source>
        <dbReference type="EMBL" id="CBW73759.1"/>
    </source>
</evidence>
<dbReference type="Proteomes" id="UP000007437">
    <property type="component" value="Chromosome"/>
</dbReference>
<dbReference type="KEGG" id="brh:RBRH_00356"/>
<organism evidence="7 8">
    <name type="scientific">Mycetohabitans rhizoxinica (strain DSM 19002 / CIP 109453 / HKI 454)</name>
    <name type="common">Paraburkholderia rhizoxinica</name>
    <dbReference type="NCBI Taxonomy" id="882378"/>
    <lineage>
        <taxon>Bacteria</taxon>
        <taxon>Pseudomonadati</taxon>
        <taxon>Pseudomonadota</taxon>
        <taxon>Betaproteobacteria</taxon>
        <taxon>Burkholderiales</taxon>
        <taxon>Burkholderiaceae</taxon>
        <taxon>Mycetohabitans</taxon>
    </lineage>
</organism>
<dbReference type="FunFam" id="3.40.605.10:FF:000001">
    <property type="entry name" value="Aldehyde dehydrogenase 1"/>
    <property type="match status" value="1"/>
</dbReference>
<dbReference type="PROSITE" id="PS00070">
    <property type="entry name" value="ALDEHYDE_DEHYDR_CYS"/>
    <property type="match status" value="1"/>
</dbReference>
<dbReference type="InterPro" id="IPR016160">
    <property type="entry name" value="Ald_DH_CS_CYS"/>
</dbReference>
<reference evidence="7 8" key="1">
    <citation type="journal article" date="2011" name="J. Bacteriol.">
        <title>Complete genome sequence of Burkholderia rhizoxinica, an endosymbiont of Rhizopus microsporus.</title>
        <authorList>
            <person name="Lackner G."/>
            <person name="Moebius N."/>
            <person name="Partida-Martinez L."/>
            <person name="Hertweck C."/>
        </authorList>
    </citation>
    <scope>NUCLEOTIDE SEQUENCE [LARGE SCALE GENOMIC DNA]</scope>
    <source>
        <strain evidence="8">DSM 19002 / CIP 109453 / HKI 454</strain>
    </source>
</reference>
<evidence type="ECO:0000256" key="5">
    <source>
        <dbReference type="RuleBase" id="RU003345"/>
    </source>
</evidence>
<dbReference type="EMBL" id="FR687359">
    <property type="protein sequence ID" value="CBW73759.1"/>
    <property type="molecule type" value="Genomic_DNA"/>
</dbReference>
<dbReference type="FunFam" id="3.40.309.10:FF:000012">
    <property type="entry name" value="Betaine aldehyde dehydrogenase"/>
    <property type="match status" value="1"/>
</dbReference>
<protein>
    <submittedName>
        <fullName evidence="7">5-carboxymethyl-2-hydroxymuconic-semialdehyde dehydrogenase</fullName>
        <ecNumber evidence="7">1.2.1.60</ecNumber>
    </submittedName>
</protein>
<dbReference type="Pfam" id="PF00171">
    <property type="entry name" value="Aldedh"/>
    <property type="match status" value="1"/>
</dbReference>
<evidence type="ECO:0000259" key="6">
    <source>
        <dbReference type="Pfam" id="PF00171"/>
    </source>
</evidence>
<dbReference type="PANTHER" id="PTHR43720:SF2">
    <property type="entry name" value="2-AMINOMUCONIC SEMIALDEHYDE DEHYDROGENASE"/>
    <property type="match status" value="1"/>
</dbReference>
<dbReference type="PANTHER" id="PTHR43720">
    <property type="entry name" value="2-AMINOMUCONIC SEMIALDEHYDE DEHYDROGENASE"/>
    <property type="match status" value="1"/>
</dbReference>
<evidence type="ECO:0000256" key="3">
    <source>
        <dbReference type="ARBA" id="ARBA00023027"/>
    </source>
</evidence>
<dbReference type="Gene3D" id="3.40.309.10">
    <property type="entry name" value="Aldehyde Dehydrogenase, Chain A, domain 2"/>
    <property type="match status" value="1"/>
</dbReference>
<proteinExistence type="inferred from homology"/>
<dbReference type="GO" id="GO:1901023">
    <property type="term" value="P:4-hydroxyphenylacetate catabolic process"/>
    <property type="evidence" value="ECO:0007669"/>
    <property type="project" value="InterPro"/>
</dbReference>
<keyword evidence="3" id="KW-0520">NAD</keyword>
<dbReference type="AlphaFoldDB" id="E5AL86"/>